<evidence type="ECO:0000313" key="1">
    <source>
        <dbReference type="EMBL" id="KAG8064179.1"/>
    </source>
</evidence>
<sequence>MDGGFRKMLVGVGLFSFPPRPPTTVTFSSVHDDAPKRPCCSSNLHPLAQRALRLRRVLQHMSAPPPPPAS</sequence>
<gene>
    <name evidence="1" type="ORF">GUJ93_ZPchr0004g40505</name>
</gene>
<dbReference type="AlphaFoldDB" id="A0A8J5SXP4"/>
<dbReference type="OrthoDB" id="1840016at2759"/>
<accession>A0A8J5SXP4</accession>
<name>A0A8J5SXP4_ZIZPA</name>
<proteinExistence type="predicted"/>
<reference evidence="1" key="1">
    <citation type="journal article" date="2021" name="bioRxiv">
        <title>Whole Genome Assembly and Annotation of Northern Wild Rice, Zizania palustris L., Supports a Whole Genome Duplication in the Zizania Genus.</title>
        <authorList>
            <person name="Haas M."/>
            <person name="Kono T."/>
            <person name="Macchietto M."/>
            <person name="Millas R."/>
            <person name="McGilp L."/>
            <person name="Shao M."/>
            <person name="Duquette J."/>
            <person name="Hirsch C.N."/>
            <person name="Kimball J."/>
        </authorList>
    </citation>
    <scope>NUCLEOTIDE SEQUENCE</scope>
    <source>
        <tissue evidence="1">Fresh leaf tissue</tissue>
    </source>
</reference>
<reference evidence="1" key="2">
    <citation type="submission" date="2021-02" db="EMBL/GenBank/DDBJ databases">
        <authorList>
            <person name="Kimball J.A."/>
            <person name="Haas M.W."/>
            <person name="Macchietto M."/>
            <person name="Kono T."/>
            <person name="Duquette J."/>
            <person name="Shao M."/>
        </authorList>
    </citation>
    <scope>NUCLEOTIDE SEQUENCE</scope>
    <source>
        <tissue evidence="1">Fresh leaf tissue</tissue>
    </source>
</reference>
<comment type="caution">
    <text evidence="1">The sequence shown here is derived from an EMBL/GenBank/DDBJ whole genome shotgun (WGS) entry which is preliminary data.</text>
</comment>
<organism evidence="1 2">
    <name type="scientific">Zizania palustris</name>
    <name type="common">Northern wild rice</name>
    <dbReference type="NCBI Taxonomy" id="103762"/>
    <lineage>
        <taxon>Eukaryota</taxon>
        <taxon>Viridiplantae</taxon>
        <taxon>Streptophyta</taxon>
        <taxon>Embryophyta</taxon>
        <taxon>Tracheophyta</taxon>
        <taxon>Spermatophyta</taxon>
        <taxon>Magnoliopsida</taxon>
        <taxon>Liliopsida</taxon>
        <taxon>Poales</taxon>
        <taxon>Poaceae</taxon>
        <taxon>BOP clade</taxon>
        <taxon>Oryzoideae</taxon>
        <taxon>Oryzeae</taxon>
        <taxon>Zizaniinae</taxon>
        <taxon>Zizania</taxon>
    </lineage>
</organism>
<evidence type="ECO:0000313" key="2">
    <source>
        <dbReference type="Proteomes" id="UP000729402"/>
    </source>
</evidence>
<dbReference type="Proteomes" id="UP000729402">
    <property type="component" value="Unassembled WGS sequence"/>
</dbReference>
<dbReference type="EMBL" id="JAAALK010000285">
    <property type="protein sequence ID" value="KAG8064179.1"/>
    <property type="molecule type" value="Genomic_DNA"/>
</dbReference>
<protein>
    <submittedName>
        <fullName evidence="1">Uncharacterized protein</fullName>
    </submittedName>
</protein>
<keyword evidence="2" id="KW-1185">Reference proteome</keyword>